<gene>
    <name evidence="2" type="ORF">HU200_036790</name>
</gene>
<proteinExistence type="predicted"/>
<dbReference type="Gene3D" id="1.20.1280.50">
    <property type="match status" value="1"/>
</dbReference>
<organism evidence="2 3">
    <name type="scientific">Digitaria exilis</name>
    <dbReference type="NCBI Taxonomy" id="1010633"/>
    <lineage>
        <taxon>Eukaryota</taxon>
        <taxon>Viridiplantae</taxon>
        <taxon>Streptophyta</taxon>
        <taxon>Embryophyta</taxon>
        <taxon>Tracheophyta</taxon>
        <taxon>Spermatophyta</taxon>
        <taxon>Magnoliopsida</taxon>
        <taxon>Liliopsida</taxon>
        <taxon>Poales</taxon>
        <taxon>Poaceae</taxon>
        <taxon>PACMAD clade</taxon>
        <taxon>Panicoideae</taxon>
        <taxon>Panicodae</taxon>
        <taxon>Paniceae</taxon>
        <taxon>Anthephorinae</taxon>
        <taxon>Digitaria</taxon>
    </lineage>
</organism>
<comment type="caution">
    <text evidence="2">The sequence shown here is derived from an EMBL/GenBank/DDBJ whole genome shotgun (WGS) entry which is preliminary data.</text>
</comment>
<dbReference type="SMART" id="SM00256">
    <property type="entry name" value="FBOX"/>
    <property type="match status" value="1"/>
</dbReference>
<dbReference type="OrthoDB" id="642536at2759"/>
<dbReference type="Pfam" id="PF12937">
    <property type="entry name" value="F-box-like"/>
    <property type="match status" value="1"/>
</dbReference>
<dbReference type="InterPro" id="IPR005174">
    <property type="entry name" value="KIB1-4_b-propeller"/>
</dbReference>
<feature type="domain" description="F-box" evidence="1">
    <location>
        <begin position="15"/>
        <end position="56"/>
    </location>
</feature>
<dbReference type="InterPro" id="IPR001810">
    <property type="entry name" value="F-box_dom"/>
</dbReference>
<sequence length="402" mass="44673">MARRRKPCRDWSTGLPPELLGLVLHNLPCLIDRVYFACVCRAWRSAAKDEAPPRQLPWLVMPSPGKTSFFAQQTGCTHHLRLPEGIRGARLCGSHDGGWVAAAGEAWGGYAAVNIISGVQVPLPNRISFFHPFTVRGNGCRCKHPMLLRTVTFSAAPTSANCIAAAHIASVCNIAFCRPGMDEHWLTLSQELRAIEDIIYCRSLPQQGFYALRDTEDLVVYAAANAVAISNKSTPLVMSFVHHRFEKRVDYSLNRPGSSVSRYLVESRGKLLMVLREYSMRAMKRCTRVFRIFEMAEALPHGQAKASWVELHELQGRALFLGRGSSRAVEVSQFSGLQEGVIYYLDDACFDISLVVGSGGKFSSSDMGLYSMAMNKRLTRGEAGRFPRRFASECSPPLWLPI</sequence>
<dbReference type="SUPFAM" id="SSF81383">
    <property type="entry name" value="F-box domain"/>
    <property type="match status" value="1"/>
</dbReference>
<dbReference type="AlphaFoldDB" id="A0A835BC53"/>
<evidence type="ECO:0000313" key="2">
    <source>
        <dbReference type="EMBL" id="KAF8695914.1"/>
    </source>
</evidence>
<dbReference type="EMBL" id="JACEFO010001882">
    <property type="protein sequence ID" value="KAF8695914.1"/>
    <property type="molecule type" value="Genomic_DNA"/>
</dbReference>
<protein>
    <recommendedName>
        <fullName evidence="1">F-box domain-containing protein</fullName>
    </recommendedName>
</protein>
<accession>A0A835BC53</accession>
<evidence type="ECO:0000313" key="3">
    <source>
        <dbReference type="Proteomes" id="UP000636709"/>
    </source>
</evidence>
<dbReference type="CDD" id="cd09917">
    <property type="entry name" value="F-box_SF"/>
    <property type="match status" value="1"/>
</dbReference>
<dbReference type="InterPro" id="IPR036047">
    <property type="entry name" value="F-box-like_dom_sf"/>
</dbReference>
<keyword evidence="3" id="KW-1185">Reference proteome</keyword>
<dbReference type="PANTHER" id="PTHR33110">
    <property type="entry name" value="F-BOX/KELCH-REPEAT PROTEIN-RELATED"/>
    <property type="match status" value="1"/>
</dbReference>
<dbReference type="Pfam" id="PF03478">
    <property type="entry name" value="Beta-prop_KIB1-4"/>
    <property type="match status" value="1"/>
</dbReference>
<dbReference type="Proteomes" id="UP000636709">
    <property type="component" value="Unassembled WGS sequence"/>
</dbReference>
<evidence type="ECO:0000259" key="1">
    <source>
        <dbReference type="SMART" id="SM00256"/>
    </source>
</evidence>
<name>A0A835BC53_9POAL</name>
<dbReference type="PANTHER" id="PTHR33110:SF144">
    <property type="entry name" value="OS01G0660700 PROTEIN"/>
    <property type="match status" value="1"/>
</dbReference>
<reference evidence="2" key="1">
    <citation type="submission" date="2020-07" db="EMBL/GenBank/DDBJ databases">
        <title>Genome sequence and genetic diversity analysis of an under-domesticated orphan crop, white fonio (Digitaria exilis).</title>
        <authorList>
            <person name="Bennetzen J.L."/>
            <person name="Chen S."/>
            <person name="Ma X."/>
            <person name="Wang X."/>
            <person name="Yssel A.E.J."/>
            <person name="Chaluvadi S.R."/>
            <person name="Johnson M."/>
            <person name="Gangashetty P."/>
            <person name="Hamidou F."/>
            <person name="Sanogo M.D."/>
            <person name="Zwaenepoel A."/>
            <person name="Wallace J."/>
            <person name="Van De Peer Y."/>
            <person name="Van Deynze A."/>
        </authorList>
    </citation>
    <scope>NUCLEOTIDE SEQUENCE</scope>
    <source>
        <tissue evidence="2">Leaves</tissue>
    </source>
</reference>